<dbReference type="InterPro" id="IPR021109">
    <property type="entry name" value="Peptidase_aspartic_dom_sf"/>
</dbReference>
<evidence type="ECO:0000256" key="3">
    <source>
        <dbReference type="SAM" id="MobiDB-lite"/>
    </source>
</evidence>
<feature type="region of interest" description="Disordered" evidence="3">
    <location>
        <begin position="1"/>
        <end position="30"/>
    </location>
</feature>
<proteinExistence type="inferred from homology"/>
<dbReference type="CDD" id="cd05471">
    <property type="entry name" value="pepsin_like"/>
    <property type="match status" value="1"/>
</dbReference>
<dbReference type="GO" id="GO:0000324">
    <property type="term" value="C:fungal-type vacuole"/>
    <property type="evidence" value="ECO:0007669"/>
    <property type="project" value="TreeGrafter"/>
</dbReference>
<dbReference type="Pfam" id="PF00026">
    <property type="entry name" value="Asp"/>
    <property type="match status" value="1"/>
</dbReference>
<dbReference type="PANTHER" id="PTHR47966:SF51">
    <property type="entry name" value="BETA-SITE APP-CLEAVING ENZYME, ISOFORM A-RELATED"/>
    <property type="match status" value="1"/>
</dbReference>
<dbReference type="InterPro" id="IPR033121">
    <property type="entry name" value="PEPTIDASE_A1"/>
</dbReference>
<evidence type="ECO:0000256" key="2">
    <source>
        <dbReference type="PIRSR" id="PIRSR601461-2"/>
    </source>
</evidence>
<dbReference type="EMBL" id="MU006573">
    <property type="protein sequence ID" value="KAF2747416.1"/>
    <property type="molecule type" value="Genomic_DNA"/>
</dbReference>
<sequence>MCSSSLQPLHGPHSFRSTRFPTTLSTHSDPAGLSQQVINEHDPETSTTDGDVWNFFTWYMTTLGVGNPPQEFRARIDVNWGPLFLPSTNCTSPTCWRHAPHIYDAQRSSTYSPNDTFCRVNYPDPELLHTFGIMSEDSVHLGDMEIKEQTFESAIKWFPDTFRIERFHDTSIGLALRDLEVEGTSTTLRTPSLFQSMMAQGLLDKNLFSLALSRHDDKEGEITFGGLPQGVRREELVEIPLVKSWNRLPDSEAWNFMASAGWQVDLQNIIVEGAPAGHEVLDTAMDRTPVLNKNYTALVSTTFPYTMLPWKVVDAIDRLLGIPEESRGTPWFDCEDRDRMPDITFEFGPDGKTITLTPWDYLLENPKGCWLMFSGVDREVTDAGFVMLGVPFLHGLYSVWDAERERTGGSPKHVACAQPTSETRPGTRHGGGERILLNLFPLVLRRYGSYRLAGKVGCLVGSWQFAVLCGPGGLLNSGTCGSRRQRKAGTQGPVDFALRQQGWCGGERWLGSLDGSYGMRNKQCGGAGEMKIVWRGLAAWEPGTTGMQKWAT</sequence>
<reference evidence="5" key="1">
    <citation type="journal article" date="2020" name="Stud. Mycol.">
        <title>101 Dothideomycetes genomes: a test case for predicting lifestyles and emergence of pathogens.</title>
        <authorList>
            <person name="Haridas S."/>
            <person name="Albert R."/>
            <person name="Binder M."/>
            <person name="Bloem J."/>
            <person name="Labutti K."/>
            <person name="Salamov A."/>
            <person name="Andreopoulos B."/>
            <person name="Baker S."/>
            <person name="Barry K."/>
            <person name="Bills G."/>
            <person name="Bluhm B."/>
            <person name="Cannon C."/>
            <person name="Castanera R."/>
            <person name="Culley D."/>
            <person name="Daum C."/>
            <person name="Ezra D."/>
            <person name="Gonzalez J."/>
            <person name="Henrissat B."/>
            <person name="Kuo A."/>
            <person name="Liang C."/>
            <person name="Lipzen A."/>
            <person name="Lutzoni F."/>
            <person name="Magnuson J."/>
            <person name="Mondo S."/>
            <person name="Nolan M."/>
            <person name="Ohm R."/>
            <person name="Pangilinan J."/>
            <person name="Park H.-J."/>
            <person name="Ramirez L."/>
            <person name="Alfaro M."/>
            <person name="Sun H."/>
            <person name="Tritt A."/>
            <person name="Yoshinaga Y."/>
            <person name="Zwiers L.-H."/>
            <person name="Turgeon B."/>
            <person name="Goodwin S."/>
            <person name="Spatafora J."/>
            <person name="Crous P."/>
            <person name="Grigoriev I."/>
        </authorList>
    </citation>
    <scope>NUCLEOTIDE SEQUENCE</scope>
    <source>
        <strain evidence="5">CBS 119925</strain>
    </source>
</reference>
<gene>
    <name evidence="5" type="ORF">M011DRAFT_458670</name>
</gene>
<feature type="disulfide bond" evidence="2">
    <location>
        <begin position="334"/>
        <end position="369"/>
    </location>
</feature>
<dbReference type="SUPFAM" id="SSF50630">
    <property type="entry name" value="Acid proteases"/>
    <property type="match status" value="1"/>
</dbReference>
<dbReference type="GO" id="GO:0004190">
    <property type="term" value="F:aspartic-type endopeptidase activity"/>
    <property type="evidence" value="ECO:0007669"/>
    <property type="project" value="InterPro"/>
</dbReference>
<feature type="domain" description="Peptidase A1" evidence="4">
    <location>
        <begin position="59"/>
        <end position="410"/>
    </location>
</feature>
<dbReference type="PROSITE" id="PS51767">
    <property type="entry name" value="PEPTIDASE_A1"/>
    <property type="match status" value="1"/>
</dbReference>
<name>A0A6A6VBY4_9PLEO</name>
<keyword evidence="5" id="KW-0645">Protease</keyword>
<evidence type="ECO:0000313" key="6">
    <source>
        <dbReference type="Proteomes" id="UP000799440"/>
    </source>
</evidence>
<evidence type="ECO:0000256" key="1">
    <source>
        <dbReference type="ARBA" id="ARBA00007447"/>
    </source>
</evidence>
<dbReference type="PANTHER" id="PTHR47966">
    <property type="entry name" value="BETA-SITE APP-CLEAVING ENZYME, ISOFORM A-RELATED"/>
    <property type="match status" value="1"/>
</dbReference>
<evidence type="ECO:0000259" key="4">
    <source>
        <dbReference type="PROSITE" id="PS51767"/>
    </source>
</evidence>
<keyword evidence="6" id="KW-1185">Reference proteome</keyword>
<keyword evidence="5" id="KW-0378">Hydrolase</keyword>
<feature type="compositionally biased region" description="Polar residues" evidence="3">
    <location>
        <begin position="15"/>
        <end position="30"/>
    </location>
</feature>
<dbReference type="GO" id="GO:0006508">
    <property type="term" value="P:proteolysis"/>
    <property type="evidence" value="ECO:0007669"/>
    <property type="project" value="UniProtKB-KW"/>
</dbReference>
<accession>A0A6A6VBY4</accession>
<dbReference type="Gene3D" id="2.40.70.10">
    <property type="entry name" value="Acid Proteases"/>
    <property type="match status" value="2"/>
</dbReference>
<dbReference type="InterPro" id="IPR034164">
    <property type="entry name" value="Pepsin-like_dom"/>
</dbReference>
<dbReference type="OrthoDB" id="771136at2759"/>
<dbReference type="Proteomes" id="UP000799440">
    <property type="component" value="Unassembled WGS sequence"/>
</dbReference>
<protein>
    <submittedName>
        <fullName evidence="5">Acid protease</fullName>
    </submittedName>
</protein>
<organism evidence="5 6">
    <name type="scientific">Sporormia fimetaria CBS 119925</name>
    <dbReference type="NCBI Taxonomy" id="1340428"/>
    <lineage>
        <taxon>Eukaryota</taxon>
        <taxon>Fungi</taxon>
        <taxon>Dikarya</taxon>
        <taxon>Ascomycota</taxon>
        <taxon>Pezizomycotina</taxon>
        <taxon>Dothideomycetes</taxon>
        <taxon>Pleosporomycetidae</taxon>
        <taxon>Pleosporales</taxon>
        <taxon>Sporormiaceae</taxon>
        <taxon>Sporormia</taxon>
    </lineage>
</organism>
<comment type="similarity">
    <text evidence="1">Belongs to the peptidase A1 family.</text>
</comment>
<evidence type="ECO:0000313" key="5">
    <source>
        <dbReference type="EMBL" id="KAF2747416.1"/>
    </source>
</evidence>
<dbReference type="InterPro" id="IPR001461">
    <property type="entry name" value="Aspartic_peptidase_A1"/>
</dbReference>
<dbReference type="AlphaFoldDB" id="A0A6A6VBY4"/>
<keyword evidence="2" id="KW-1015">Disulfide bond</keyword>